<comment type="caution">
    <text evidence="5">The sequence shown here is derived from an EMBL/GenBank/DDBJ whole genome shotgun (WGS) entry which is preliminary data.</text>
</comment>
<dbReference type="PIRSF" id="PIRSF031924">
    <property type="entry name" value="Pi-irrepressible_AP"/>
    <property type="match status" value="1"/>
</dbReference>
<dbReference type="InterPro" id="IPR026263">
    <property type="entry name" value="Alkaline_phosphatase_prok"/>
</dbReference>
<dbReference type="Gene3D" id="3.40.720.10">
    <property type="entry name" value="Alkaline Phosphatase, subunit A"/>
    <property type="match status" value="1"/>
</dbReference>
<reference evidence="5 6" key="1">
    <citation type="submission" date="2024-06" db="EMBL/GenBank/DDBJ databases">
        <title>Pontibacter populi HYL7-15.</title>
        <authorList>
            <person name="Kim M.K."/>
        </authorList>
    </citation>
    <scope>NUCLEOTIDE SEQUENCE [LARGE SCALE GENOMIC DNA]</scope>
    <source>
        <strain evidence="5 6">HYL7-15</strain>
    </source>
</reference>
<name>A0ABV1RWZ8_9BACT</name>
<evidence type="ECO:0000256" key="4">
    <source>
        <dbReference type="SAM" id="SignalP"/>
    </source>
</evidence>
<dbReference type="SUPFAM" id="SSF53649">
    <property type="entry name" value="Alkaline phosphatase-like"/>
    <property type="match status" value="1"/>
</dbReference>
<dbReference type="CDD" id="cd16016">
    <property type="entry name" value="AP-SPAP"/>
    <property type="match status" value="1"/>
</dbReference>
<dbReference type="PANTHER" id="PTHR10151">
    <property type="entry name" value="ECTONUCLEOTIDE PYROPHOSPHATASE/PHOSPHODIESTERASE"/>
    <property type="match status" value="1"/>
</dbReference>
<keyword evidence="5" id="KW-0378">Hydrolase</keyword>
<gene>
    <name evidence="5" type="primary">pafA</name>
    <name evidence="5" type="ORF">ABS362_14115</name>
</gene>
<feature type="signal peptide" evidence="4">
    <location>
        <begin position="1"/>
        <end position="20"/>
    </location>
</feature>
<dbReference type="RefSeq" id="WP_350413139.1">
    <property type="nucleotide sequence ID" value="NZ_JBEOKT010000013.1"/>
</dbReference>
<accession>A0ABV1RWZ8</accession>
<dbReference type="InterPro" id="IPR017850">
    <property type="entry name" value="Alkaline_phosphatase_core_sf"/>
</dbReference>
<proteinExistence type="predicted"/>
<evidence type="ECO:0000313" key="6">
    <source>
        <dbReference type="Proteomes" id="UP001476807"/>
    </source>
</evidence>
<dbReference type="EC" id="3.1.3.1" evidence="5"/>
<dbReference type="PANTHER" id="PTHR10151:SF120">
    <property type="entry name" value="BIS(5'-ADENOSYL)-TRIPHOSPHATASE"/>
    <property type="match status" value="1"/>
</dbReference>
<keyword evidence="1" id="KW-0597">Phosphoprotein</keyword>
<protein>
    <submittedName>
        <fullName evidence="5">Alkaline phosphatase PafA</fullName>
        <ecNumber evidence="5">3.1.3.1</ecNumber>
    </submittedName>
</protein>
<keyword evidence="6" id="KW-1185">Reference proteome</keyword>
<keyword evidence="2" id="KW-0479">Metal-binding</keyword>
<dbReference type="GO" id="GO:0004035">
    <property type="term" value="F:alkaline phosphatase activity"/>
    <property type="evidence" value="ECO:0007669"/>
    <property type="project" value="UniProtKB-EC"/>
</dbReference>
<evidence type="ECO:0000313" key="5">
    <source>
        <dbReference type="EMBL" id="MER2998686.1"/>
    </source>
</evidence>
<evidence type="ECO:0000256" key="2">
    <source>
        <dbReference type="ARBA" id="ARBA00022723"/>
    </source>
</evidence>
<evidence type="ECO:0000256" key="1">
    <source>
        <dbReference type="ARBA" id="ARBA00022553"/>
    </source>
</evidence>
<dbReference type="NCBIfam" id="NF042991">
    <property type="entry name" value="alk_phos_PafA"/>
    <property type="match status" value="1"/>
</dbReference>
<organism evidence="5 6">
    <name type="scientific">Pontibacter populi</name>
    <dbReference type="NCBI Taxonomy" id="890055"/>
    <lineage>
        <taxon>Bacteria</taxon>
        <taxon>Pseudomonadati</taxon>
        <taxon>Bacteroidota</taxon>
        <taxon>Cytophagia</taxon>
        <taxon>Cytophagales</taxon>
        <taxon>Hymenobacteraceae</taxon>
        <taxon>Pontibacter</taxon>
    </lineage>
</organism>
<evidence type="ECO:0000256" key="3">
    <source>
        <dbReference type="ARBA" id="ARBA00022729"/>
    </source>
</evidence>
<dbReference type="Gene3D" id="3.30.1360.150">
    <property type="match status" value="1"/>
</dbReference>
<dbReference type="InterPro" id="IPR002591">
    <property type="entry name" value="Phosphodiest/P_Trfase"/>
</dbReference>
<dbReference type="Proteomes" id="UP001476807">
    <property type="component" value="Unassembled WGS sequence"/>
</dbReference>
<keyword evidence="3 4" id="KW-0732">Signal</keyword>
<feature type="chain" id="PRO_5045807211" evidence="4">
    <location>
        <begin position="21"/>
        <end position="552"/>
    </location>
</feature>
<dbReference type="Pfam" id="PF01663">
    <property type="entry name" value="Phosphodiest"/>
    <property type="match status" value="1"/>
</dbReference>
<dbReference type="PROSITE" id="PS51257">
    <property type="entry name" value="PROKAR_LIPOPROTEIN"/>
    <property type="match status" value="1"/>
</dbReference>
<dbReference type="EMBL" id="JBEOKT010000013">
    <property type="protein sequence ID" value="MER2998686.1"/>
    <property type="molecule type" value="Genomic_DNA"/>
</dbReference>
<sequence>MRTISSKVVLVLMLLLSACATQSGTISQKDNAVTIDRPKLVVGIVVDQMRYDFLYRYWDKYGNDGIKKLVQQGFNFKNTNYSYVPTYTAPGHASIYTGTVPAVNGIIANSWFNRETGKTMYCVEDKTVKTVGSTSKAGEMSPKNLLSTTITDQLKLATNKRSKVIAVALKDRGAVIPGGYMADGAYWFDSQSGNFITSTFYRDELPAWVNEFNGQKLADKYLSQTWNTLLPIEQYINSTTDDMAYEEGLPGKLKPVFPYELATLRGKDYELIRTTPFGNTLTKDIAIKALHAEQLGKGESTDFLSISFSSTDYIGHDFGPNSIEAEDTYIRLDREIAELLKELESTVGKENLLVFLTADHGVANVPAYMIGERVTAGAIGYYTVGDSVKTYLARNYGEGKWLEKYTNQQVYLNHKLIKDKKLNLTEVQQDVAQYIMTLEGVARTITADALLRTSWNHGQMRLVENGYNARRSGDVMVQLEPNWQKHGPKGTAHGSYSTHDTHVPLLWYGWKVKPGESATTTEVSDIAPTIATWLNIQEPTGSIGKALQEYMK</sequence>